<keyword evidence="3" id="KW-1185">Reference proteome</keyword>
<dbReference type="Proteomes" id="UP000789759">
    <property type="component" value="Unassembled WGS sequence"/>
</dbReference>
<reference evidence="2" key="1">
    <citation type="submission" date="2021-06" db="EMBL/GenBank/DDBJ databases">
        <authorList>
            <person name="Kallberg Y."/>
            <person name="Tangrot J."/>
            <person name="Rosling A."/>
        </authorList>
    </citation>
    <scope>NUCLEOTIDE SEQUENCE</scope>
    <source>
        <strain evidence="2">FL966</strain>
    </source>
</reference>
<evidence type="ECO:0000313" key="2">
    <source>
        <dbReference type="EMBL" id="CAG8814603.1"/>
    </source>
</evidence>
<proteinExistence type="predicted"/>
<comment type="caution">
    <text evidence="2">The sequence shown here is derived from an EMBL/GenBank/DDBJ whole genome shotgun (WGS) entry which is preliminary data.</text>
</comment>
<dbReference type="AlphaFoldDB" id="A0A9N9PGN7"/>
<keyword evidence="1" id="KW-0812">Transmembrane</keyword>
<feature type="non-terminal residue" evidence="2">
    <location>
        <position position="157"/>
    </location>
</feature>
<organism evidence="2 3">
    <name type="scientific">Cetraspora pellucida</name>
    <dbReference type="NCBI Taxonomy" id="1433469"/>
    <lineage>
        <taxon>Eukaryota</taxon>
        <taxon>Fungi</taxon>
        <taxon>Fungi incertae sedis</taxon>
        <taxon>Mucoromycota</taxon>
        <taxon>Glomeromycotina</taxon>
        <taxon>Glomeromycetes</taxon>
        <taxon>Diversisporales</taxon>
        <taxon>Gigasporaceae</taxon>
        <taxon>Cetraspora</taxon>
    </lineage>
</organism>
<keyword evidence="1" id="KW-1133">Transmembrane helix</keyword>
<evidence type="ECO:0000313" key="3">
    <source>
        <dbReference type="Proteomes" id="UP000789759"/>
    </source>
</evidence>
<keyword evidence="1" id="KW-0472">Membrane</keyword>
<accession>A0A9N9PGN7</accession>
<sequence>ACTKILELDSKKYFDAKVTTANFQTKKISIANIRSELFIEIQKFLFFIQNLIVEKVYAVSKRLQERKKMLILKKPNVLANFLSTICYSAVIFFMNNFVAVLLHMLVEVPPIQQLDVEKNAEKNEVIKFIEDLGRVLEQKLEQNKRIIFCLVIVSYIK</sequence>
<evidence type="ECO:0000256" key="1">
    <source>
        <dbReference type="SAM" id="Phobius"/>
    </source>
</evidence>
<gene>
    <name evidence="2" type="ORF">CPELLU_LOCUS19042</name>
</gene>
<name>A0A9N9PGN7_9GLOM</name>
<protein>
    <submittedName>
        <fullName evidence="2">13972_t:CDS:1</fullName>
    </submittedName>
</protein>
<feature type="transmembrane region" description="Helical" evidence="1">
    <location>
        <begin position="77"/>
        <end position="106"/>
    </location>
</feature>
<dbReference type="EMBL" id="CAJVQA010042170">
    <property type="protein sequence ID" value="CAG8814603.1"/>
    <property type="molecule type" value="Genomic_DNA"/>
</dbReference>